<evidence type="ECO:0000256" key="1">
    <source>
        <dbReference type="SAM" id="MobiDB-lite"/>
    </source>
</evidence>
<feature type="transmembrane region" description="Helical" evidence="2">
    <location>
        <begin position="20"/>
        <end position="42"/>
    </location>
</feature>
<gene>
    <name evidence="3" type="ORF">A7U60_g1138</name>
</gene>
<evidence type="ECO:0000313" key="4">
    <source>
        <dbReference type="Proteomes" id="UP000757232"/>
    </source>
</evidence>
<feature type="region of interest" description="Disordered" evidence="1">
    <location>
        <begin position="538"/>
        <end position="690"/>
    </location>
</feature>
<feature type="transmembrane region" description="Helical" evidence="2">
    <location>
        <begin position="268"/>
        <end position="296"/>
    </location>
</feature>
<feature type="region of interest" description="Disordered" evidence="1">
    <location>
        <begin position="874"/>
        <end position="1005"/>
    </location>
</feature>
<dbReference type="AlphaFoldDB" id="A0A9Q5I4H2"/>
<feature type="compositionally biased region" description="Low complexity" evidence="1">
    <location>
        <begin position="874"/>
        <end position="890"/>
    </location>
</feature>
<feature type="compositionally biased region" description="Polar residues" evidence="1">
    <location>
        <begin position="659"/>
        <end position="676"/>
    </location>
</feature>
<organism evidence="3 4">
    <name type="scientific">Sanghuangporus baumii</name>
    <name type="common">Phellinus baumii</name>
    <dbReference type="NCBI Taxonomy" id="108892"/>
    <lineage>
        <taxon>Eukaryota</taxon>
        <taxon>Fungi</taxon>
        <taxon>Dikarya</taxon>
        <taxon>Basidiomycota</taxon>
        <taxon>Agaricomycotina</taxon>
        <taxon>Agaricomycetes</taxon>
        <taxon>Hymenochaetales</taxon>
        <taxon>Hymenochaetaceae</taxon>
        <taxon>Sanghuangporus</taxon>
    </lineage>
</organism>
<feature type="compositionally biased region" description="Polar residues" evidence="1">
    <location>
        <begin position="916"/>
        <end position="928"/>
    </location>
</feature>
<keyword evidence="2" id="KW-0812">Transmembrane</keyword>
<feature type="transmembrane region" description="Helical" evidence="2">
    <location>
        <begin position="131"/>
        <end position="154"/>
    </location>
</feature>
<accession>A0A9Q5I4H2</accession>
<reference evidence="3" key="1">
    <citation type="submission" date="2016-06" db="EMBL/GenBank/DDBJ databases">
        <title>Draft Genome sequence of the fungus Inonotus baumii.</title>
        <authorList>
            <person name="Zhu H."/>
            <person name="Lin W."/>
        </authorList>
    </citation>
    <scope>NUCLEOTIDE SEQUENCE</scope>
    <source>
        <strain evidence="3">821</strain>
    </source>
</reference>
<evidence type="ECO:0000256" key="2">
    <source>
        <dbReference type="SAM" id="Phobius"/>
    </source>
</evidence>
<dbReference type="OrthoDB" id="3219582at2759"/>
<feature type="transmembrane region" description="Helical" evidence="2">
    <location>
        <begin position="54"/>
        <end position="74"/>
    </location>
</feature>
<dbReference type="Proteomes" id="UP000757232">
    <property type="component" value="Unassembled WGS sequence"/>
</dbReference>
<feature type="compositionally biased region" description="Basic and acidic residues" evidence="1">
    <location>
        <begin position="464"/>
        <end position="474"/>
    </location>
</feature>
<feature type="transmembrane region" description="Helical" evidence="2">
    <location>
        <begin position="86"/>
        <end position="110"/>
    </location>
</feature>
<sequence length="1005" mass="109231">MSSSCLSEATIVRCVALSKLQHGIVFVPAAVQIIFLATLTALYWRSGRRKHFMVLADGSAFYIIALLDLLSHLIPVARNHLDTFKIFDIVIGALSFVPILLYTTFLFFFSRSYFIPTLPRIPCAITKYSQLALIPVTIVMSELASFIGIGYKVLQNSQGQSYLAIGFGTGNNQSIWQFLTGMTLALLIALQASVAEQGISCQSYLAIGFGTGNDQSIWQFLTGMTLALLIVLQASMFFLSIYVAISLIQQRRTGHIMFEGYDMPTLSGVVWIAMGVKIGVIETLLGFVSGGFSIVLARRILRMLSRCCLAFGALEAEGARLPNGNGHRRSRTMSQIRAMISNPRASTFVRLSPTAEEFYSMPRATGAARGEDEGPHPRPQRVTVHYDGQNAPELNLRLSVLDVPSAEVLTATFDKRGTIIADASYERRRAGSGSRQSSSQSLNRSLSAIAPRSAPMADYPSLSRELRPVIESRSRANRTTDAMGTISSIRPNPKFSVGEEQTQSSSTSSDVLFPGGHRRFMSGSSLASDSLSIVNNLASQFPGIPPRRTASSRQFSRSEYRDTQAQSAVLDGVEEGTEIGTIKSGISPSNSIKRKPPPAISPTLPRDAAEEKPREDRSRLKNSSSEGQLSQSSSMRRKRITLPPPIDSTIAGPDKSLAQRVSVTNEDTTPVTTPHTGRSEHARSYKYSSMRSTGTGATAARAPQTPGMTYASGNSTTGLDTDVSTIQDTDPFADSDVEAEQAPEYRISELATAESGLNTIASRVAQFDRQRRQLFRGDLQPSPVRYEPFESSPRERKGKSKAIAEDDWSMVEFPTVNESLGVPIGRPRRLSALSSNSSSSLQSATAVSGRRVTVAARHGPTYSNATIVPSSAFSGAHAHTTSTSSAQTRASHTERELMRIKSVGRVATRRTPVPTPSSGSFATRQSMRIESVELSGGESTDRESSESNSPASIRSRRRQYESGGASPITGVRSALREGWTASVDEEDITDRFRSRRADSLRQDDD</sequence>
<feature type="region of interest" description="Disordered" evidence="1">
    <location>
        <begin position="778"/>
        <end position="801"/>
    </location>
</feature>
<protein>
    <submittedName>
        <fullName evidence="3">Uncharacterized protein</fullName>
    </submittedName>
</protein>
<feature type="region of interest" description="Disordered" evidence="1">
    <location>
        <begin position="427"/>
        <end position="514"/>
    </location>
</feature>
<keyword evidence="4" id="KW-1185">Reference proteome</keyword>
<feature type="compositionally biased region" description="Polar residues" evidence="1">
    <location>
        <begin position="477"/>
        <end position="490"/>
    </location>
</feature>
<keyword evidence="2" id="KW-0472">Membrane</keyword>
<proteinExistence type="predicted"/>
<comment type="caution">
    <text evidence="3">The sequence shown here is derived from an EMBL/GenBank/DDBJ whole genome shotgun (WGS) entry which is preliminary data.</text>
</comment>
<feature type="compositionally biased region" description="Basic and acidic residues" evidence="1">
    <location>
        <begin position="989"/>
        <end position="1005"/>
    </location>
</feature>
<keyword evidence="2" id="KW-1133">Transmembrane helix</keyword>
<feature type="compositionally biased region" description="Low complexity" evidence="1">
    <location>
        <begin position="499"/>
        <end position="509"/>
    </location>
</feature>
<evidence type="ECO:0000313" key="3">
    <source>
        <dbReference type="EMBL" id="OCB91601.1"/>
    </source>
</evidence>
<feature type="compositionally biased region" description="Low complexity" evidence="1">
    <location>
        <begin position="431"/>
        <end position="448"/>
    </location>
</feature>
<feature type="compositionally biased region" description="Low complexity" evidence="1">
    <location>
        <begin position="623"/>
        <end position="634"/>
    </location>
</feature>
<feature type="compositionally biased region" description="Basic and acidic residues" evidence="1">
    <location>
        <begin position="607"/>
        <end position="619"/>
    </location>
</feature>
<dbReference type="EMBL" id="LNZH02000079">
    <property type="protein sequence ID" value="OCB91601.1"/>
    <property type="molecule type" value="Genomic_DNA"/>
</dbReference>
<name>A0A9Q5I4H2_SANBA</name>
<feature type="transmembrane region" description="Helical" evidence="2">
    <location>
        <begin position="226"/>
        <end position="248"/>
    </location>
</feature>